<evidence type="ECO:0000259" key="13">
    <source>
        <dbReference type="PROSITE" id="PS50105"/>
    </source>
</evidence>
<dbReference type="InterPro" id="IPR032425">
    <property type="entry name" value="FERM_f0"/>
</dbReference>
<dbReference type="GO" id="GO:0030160">
    <property type="term" value="F:synaptic receptor adaptor activity"/>
    <property type="evidence" value="ECO:0007669"/>
    <property type="project" value="TreeGrafter"/>
</dbReference>
<evidence type="ECO:0000256" key="3">
    <source>
        <dbReference type="ARBA" id="ARBA00022490"/>
    </source>
</evidence>
<feature type="repeat" description="ANK" evidence="9">
    <location>
        <begin position="322"/>
        <end position="354"/>
    </location>
</feature>
<dbReference type="GO" id="GO:0005737">
    <property type="term" value="C:cytoplasm"/>
    <property type="evidence" value="ECO:0007669"/>
    <property type="project" value="UniProtKB-SubCell"/>
</dbReference>
<dbReference type="KEGG" id="ipu:108276414"/>
<feature type="region of interest" description="Disordered" evidence="11">
    <location>
        <begin position="1679"/>
        <end position="1718"/>
    </location>
</feature>
<feature type="compositionally biased region" description="Low complexity" evidence="11">
    <location>
        <begin position="1553"/>
        <end position="1564"/>
    </location>
</feature>
<dbReference type="Gene3D" id="1.10.150.50">
    <property type="entry name" value="Transcription Factor, Ets-1"/>
    <property type="match status" value="1"/>
</dbReference>
<reference evidence="16" key="2">
    <citation type="submission" date="2025-08" db="UniProtKB">
        <authorList>
            <consortium name="RefSeq"/>
        </authorList>
    </citation>
    <scope>IDENTIFICATION</scope>
    <source>
        <tissue evidence="16">Blood</tissue>
    </source>
</reference>
<dbReference type="SUPFAM" id="SSF48403">
    <property type="entry name" value="Ankyrin repeat"/>
    <property type="match status" value="1"/>
</dbReference>
<dbReference type="Gene3D" id="3.10.20.90">
    <property type="entry name" value="Phosphatidylinositol 3-kinase Catalytic Subunit, Chain A, domain 1"/>
    <property type="match status" value="1"/>
</dbReference>
<dbReference type="FunFam" id="3.10.20.90:FF:000029">
    <property type="entry name" value="SH3 and multiple ankyrin repeat domains protein 1"/>
    <property type="match status" value="1"/>
</dbReference>
<dbReference type="InterPro" id="IPR036770">
    <property type="entry name" value="Ankyrin_rpt-contain_sf"/>
</dbReference>
<feature type="compositionally biased region" description="Pro residues" evidence="11">
    <location>
        <begin position="2136"/>
        <end position="2147"/>
    </location>
</feature>
<feature type="compositionally biased region" description="Pro residues" evidence="11">
    <location>
        <begin position="525"/>
        <end position="534"/>
    </location>
</feature>
<feature type="compositionally biased region" description="Basic residues" evidence="11">
    <location>
        <begin position="573"/>
        <end position="585"/>
    </location>
</feature>
<dbReference type="Gene3D" id="2.30.30.40">
    <property type="entry name" value="SH3 Domains"/>
    <property type="match status" value="1"/>
</dbReference>
<feature type="region of interest" description="Disordered" evidence="11">
    <location>
        <begin position="15"/>
        <end position="86"/>
    </location>
</feature>
<dbReference type="CDD" id="cd09506">
    <property type="entry name" value="SAM_Shank1_2_3"/>
    <property type="match status" value="1"/>
</dbReference>
<evidence type="ECO:0000256" key="4">
    <source>
        <dbReference type="ARBA" id="ARBA00022553"/>
    </source>
</evidence>
<dbReference type="SMART" id="SM00454">
    <property type="entry name" value="SAM"/>
    <property type="match status" value="1"/>
</dbReference>
<dbReference type="GO" id="GO:0043197">
    <property type="term" value="C:dendritic spine"/>
    <property type="evidence" value="ECO:0007669"/>
    <property type="project" value="TreeGrafter"/>
</dbReference>
<dbReference type="FunFam" id="2.30.42.10:FF:000018">
    <property type="entry name" value="SH3 and multiple ankyrin repeat domains protein 2"/>
    <property type="match status" value="1"/>
</dbReference>
<keyword evidence="3" id="KW-0963">Cytoplasm</keyword>
<feature type="compositionally biased region" description="Low complexity" evidence="11">
    <location>
        <begin position="1295"/>
        <end position="1308"/>
    </location>
</feature>
<feature type="compositionally biased region" description="Acidic residues" evidence="11">
    <location>
        <begin position="1161"/>
        <end position="1170"/>
    </location>
</feature>
<keyword evidence="5" id="KW-0677">Repeat</keyword>
<evidence type="ECO:0000256" key="2">
    <source>
        <dbReference type="ARBA" id="ARBA00022443"/>
    </source>
</evidence>
<dbReference type="SUPFAM" id="SSF50044">
    <property type="entry name" value="SH3-domain"/>
    <property type="match status" value="1"/>
</dbReference>
<dbReference type="FunFam" id="1.10.150.50:FF:000006">
    <property type="entry name" value="SH3 and multiple ankyrin repeat domains protein 2"/>
    <property type="match status" value="1"/>
</dbReference>
<feature type="compositionally biased region" description="Low complexity" evidence="11">
    <location>
        <begin position="535"/>
        <end position="554"/>
    </location>
</feature>
<feature type="region of interest" description="Disordered" evidence="11">
    <location>
        <begin position="521"/>
        <end position="585"/>
    </location>
</feature>
<protein>
    <submittedName>
        <fullName evidence="16">SH3 and multiple ankyrin repeat domains protein 1 isoform X1</fullName>
    </submittedName>
</protein>
<feature type="compositionally biased region" description="Low complexity" evidence="11">
    <location>
        <begin position="1579"/>
        <end position="1607"/>
    </location>
</feature>
<feature type="compositionally biased region" description="Low complexity" evidence="11">
    <location>
        <begin position="2101"/>
        <end position="2110"/>
    </location>
</feature>
<reference evidence="15" key="1">
    <citation type="journal article" date="2016" name="Nat. Commun.">
        <title>The channel catfish genome sequence provides insights into the evolution of scale formation in teleosts.</title>
        <authorList>
            <person name="Liu Z."/>
            <person name="Liu S."/>
            <person name="Yao J."/>
            <person name="Bao L."/>
            <person name="Zhang J."/>
            <person name="Li Y."/>
            <person name="Jiang C."/>
            <person name="Sun L."/>
            <person name="Wang R."/>
            <person name="Zhang Y."/>
            <person name="Zhou T."/>
            <person name="Zeng Q."/>
            <person name="Fu Q."/>
            <person name="Gao S."/>
            <person name="Li N."/>
            <person name="Koren S."/>
            <person name="Jiang Y."/>
            <person name="Zimin A."/>
            <person name="Xu P."/>
            <person name="Phillippy A.M."/>
            <person name="Geng X."/>
            <person name="Song L."/>
            <person name="Sun F."/>
            <person name="Li C."/>
            <person name="Wang X."/>
            <person name="Chen A."/>
            <person name="Jin Y."/>
            <person name="Yuan Z."/>
            <person name="Yang Y."/>
            <person name="Tan S."/>
            <person name="Peatman E."/>
            <person name="Lu J."/>
            <person name="Qin Z."/>
            <person name="Dunham R."/>
            <person name="Li Z."/>
            <person name="Sonstegard T."/>
            <person name="Feng J."/>
            <person name="Danzmann R.G."/>
            <person name="Schroeder S."/>
            <person name="Scheffler B."/>
            <person name="Duke M.V."/>
            <person name="Ballard L."/>
            <person name="Kucuktas H."/>
            <person name="Kaltenboeck L."/>
            <person name="Liu H."/>
            <person name="Armbruster J."/>
            <person name="Xie Y."/>
            <person name="Kirby M.L."/>
            <person name="Tian Y."/>
            <person name="Flanagan M.E."/>
            <person name="Mu W."/>
            <person name="Waldbieser G.C."/>
        </authorList>
    </citation>
    <scope>NUCLEOTIDE SEQUENCE [LARGE SCALE GENOMIC DNA]</scope>
    <source>
        <strain evidence="15">SDA103</strain>
    </source>
</reference>
<feature type="domain" description="PDZ" evidence="14">
    <location>
        <begin position="692"/>
        <end position="786"/>
    </location>
</feature>
<evidence type="ECO:0000313" key="16">
    <source>
        <dbReference type="RefSeq" id="XP_053540870.1"/>
    </source>
</evidence>
<dbReference type="CDD" id="cd11832">
    <property type="entry name" value="SH3_Shank"/>
    <property type="match status" value="1"/>
</dbReference>
<feature type="compositionally biased region" description="Low complexity" evidence="11">
    <location>
        <begin position="1083"/>
        <end position="1095"/>
    </location>
</feature>
<proteinExistence type="predicted"/>
<feature type="compositionally biased region" description="Pro residues" evidence="11">
    <location>
        <begin position="965"/>
        <end position="981"/>
    </location>
</feature>
<dbReference type="Gene3D" id="1.25.40.20">
    <property type="entry name" value="Ankyrin repeat-containing domain"/>
    <property type="match status" value="1"/>
</dbReference>
<dbReference type="Pfam" id="PF07653">
    <property type="entry name" value="SH3_2"/>
    <property type="match status" value="1"/>
</dbReference>
<feature type="region of interest" description="Disordered" evidence="11">
    <location>
        <begin position="1292"/>
        <end position="1316"/>
    </location>
</feature>
<evidence type="ECO:0000256" key="7">
    <source>
        <dbReference type="ARBA" id="ARBA00023043"/>
    </source>
</evidence>
<comment type="subcellular location">
    <subcellularLocation>
        <location evidence="1">Cytoplasm</location>
    </subcellularLocation>
    <subcellularLocation>
        <location evidence="8">Postsynaptic density</location>
    </subcellularLocation>
</comment>
<dbReference type="InterPro" id="IPR001452">
    <property type="entry name" value="SH3_domain"/>
</dbReference>
<evidence type="ECO:0000313" key="15">
    <source>
        <dbReference type="Proteomes" id="UP000221080"/>
    </source>
</evidence>
<evidence type="ECO:0000256" key="6">
    <source>
        <dbReference type="ARBA" id="ARBA00023018"/>
    </source>
</evidence>
<dbReference type="SUPFAM" id="SSF50156">
    <property type="entry name" value="PDZ domain-like"/>
    <property type="match status" value="1"/>
</dbReference>
<evidence type="ECO:0000256" key="11">
    <source>
        <dbReference type="SAM" id="MobiDB-lite"/>
    </source>
</evidence>
<feature type="compositionally biased region" description="Basic and acidic residues" evidence="11">
    <location>
        <begin position="1058"/>
        <end position="1069"/>
    </location>
</feature>
<dbReference type="SMART" id="SM00326">
    <property type="entry name" value="SH3"/>
    <property type="match status" value="1"/>
</dbReference>
<feature type="compositionally biased region" description="Polar residues" evidence="11">
    <location>
        <begin position="991"/>
        <end position="1003"/>
    </location>
</feature>
<dbReference type="InterPro" id="IPR001660">
    <property type="entry name" value="SAM"/>
</dbReference>
<dbReference type="PROSITE" id="PS50105">
    <property type="entry name" value="SAM_DOMAIN"/>
    <property type="match status" value="1"/>
</dbReference>
<evidence type="ECO:0000256" key="10">
    <source>
        <dbReference type="PROSITE-ProRule" id="PRU00192"/>
    </source>
</evidence>
<feature type="region of interest" description="Disordered" evidence="11">
    <location>
        <begin position="1527"/>
        <end position="1618"/>
    </location>
</feature>
<feature type="region of interest" description="Disordered" evidence="11">
    <location>
        <begin position="2267"/>
        <end position="2287"/>
    </location>
</feature>
<evidence type="ECO:0000256" key="1">
    <source>
        <dbReference type="ARBA" id="ARBA00004496"/>
    </source>
</evidence>
<dbReference type="InterPro" id="IPR036034">
    <property type="entry name" value="PDZ_sf"/>
</dbReference>
<gene>
    <name evidence="16" type="primary">LOC108276414</name>
</gene>
<evidence type="ECO:0000256" key="9">
    <source>
        <dbReference type="PROSITE-ProRule" id="PRU00023"/>
    </source>
</evidence>
<dbReference type="PANTHER" id="PTHR24135">
    <property type="entry name" value="SH3 AND MULTIPLE ANKYRIN REPEAT DOMAINS PROTEIN"/>
    <property type="match status" value="1"/>
</dbReference>
<keyword evidence="15" id="KW-1185">Reference proteome</keyword>
<dbReference type="InterPro" id="IPR051569">
    <property type="entry name" value="SHANK"/>
</dbReference>
<dbReference type="Gene3D" id="2.30.42.10">
    <property type="match status" value="1"/>
</dbReference>
<feature type="region of interest" description="Disordered" evidence="11">
    <location>
        <begin position="1903"/>
        <end position="1925"/>
    </location>
</feature>
<dbReference type="PROSITE" id="PS50106">
    <property type="entry name" value="PDZ"/>
    <property type="match status" value="1"/>
</dbReference>
<evidence type="ECO:0000259" key="12">
    <source>
        <dbReference type="PROSITE" id="PS50002"/>
    </source>
</evidence>
<feature type="compositionally biased region" description="Pro residues" evidence="11">
    <location>
        <begin position="1118"/>
        <end position="1134"/>
    </location>
</feature>
<dbReference type="PROSITE" id="PS50088">
    <property type="entry name" value="ANK_REPEAT"/>
    <property type="match status" value="2"/>
</dbReference>
<feature type="domain" description="SAM" evidence="13">
    <location>
        <begin position="2198"/>
        <end position="2261"/>
    </location>
</feature>
<evidence type="ECO:0000259" key="14">
    <source>
        <dbReference type="PROSITE" id="PS50106"/>
    </source>
</evidence>
<dbReference type="Proteomes" id="UP000221080">
    <property type="component" value="Chromosome 1"/>
</dbReference>
<keyword evidence="2 10" id="KW-0728">SH3 domain</keyword>
<feature type="region of interest" description="Disordered" evidence="11">
    <location>
        <begin position="793"/>
        <end position="846"/>
    </location>
</feature>
<dbReference type="SMART" id="SM00248">
    <property type="entry name" value="ANK"/>
    <property type="match status" value="6"/>
</dbReference>
<feature type="repeat" description="ANK" evidence="9">
    <location>
        <begin position="422"/>
        <end position="454"/>
    </location>
</feature>
<feature type="region of interest" description="Disordered" evidence="11">
    <location>
        <begin position="2073"/>
        <end position="2150"/>
    </location>
</feature>
<keyword evidence="4" id="KW-0597">Phosphoprotein</keyword>
<accession>A0A9F7RHP6</accession>
<evidence type="ECO:0000256" key="8">
    <source>
        <dbReference type="ARBA" id="ARBA00034105"/>
    </source>
</evidence>
<dbReference type="PROSITE" id="PS50297">
    <property type="entry name" value="ANK_REP_REGION"/>
    <property type="match status" value="1"/>
</dbReference>
<dbReference type="GO" id="GO:0014069">
    <property type="term" value="C:postsynaptic density"/>
    <property type="evidence" value="ECO:0007669"/>
    <property type="project" value="UniProtKB-SubCell"/>
</dbReference>
<dbReference type="PANTHER" id="PTHR24135:SF3">
    <property type="entry name" value="SH3 AND MULTIPLE ANKYRIN REPEAT DOMAINS PROTEIN 1"/>
    <property type="match status" value="1"/>
</dbReference>
<dbReference type="InterPro" id="IPR013761">
    <property type="entry name" value="SAM/pointed_sf"/>
</dbReference>
<dbReference type="FunFam" id="2.30.30.40:FF:000025">
    <property type="entry name" value="SH3 and multiple ankyrin repeat domains protein 2"/>
    <property type="match status" value="1"/>
</dbReference>
<dbReference type="OrthoDB" id="445896at2759"/>
<keyword evidence="6" id="KW-0770">Synapse</keyword>
<organism evidence="15 16">
    <name type="scientific">Ictalurus punctatus</name>
    <name type="common">Channel catfish</name>
    <name type="synonym">Silurus punctatus</name>
    <dbReference type="NCBI Taxonomy" id="7998"/>
    <lineage>
        <taxon>Eukaryota</taxon>
        <taxon>Metazoa</taxon>
        <taxon>Chordata</taxon>
        <taxon>Craniata</taxon>
        <taxon>Vertebrata</taxon>
        <taxon>Euteleostomi</taxon>
        <taxon>Actinopterygii</taxon>
        <taxon>Neopterygii</taxon>
        <taxon>Teleostei</taxon>
        <taxon>Ostariophysi</taxon>
        <taxon>Siluriformes</taxon>
        <taxon>Ictaluridae</taxon>
        <taxon>Ictalurus</taxon>
    </lineage>
</organism>
<dbReference type="Pfam" id="PF00595">
    <property type="entry name" value="PDZ"/>
    <property type="match status" value="1"/>
</dbReference>
<feature type="compositionally biased region" description="Basic and acidic residues" evidence="11">
    <location>
        <begin position="1391"/>
        <end position="1408"/>
    </location>
</feature>
<evidence type="ECO:0000256" key="5">
    <source>
        <dbReference type="ARBA" id="ARBA00022737"/>
    </source>
</evidence>
<dbReference type="GO" id="GO:0045211">
    <property type="term" value="C:postsynaptic membrane"/>
    <property type="evidence" value="ECO:0007669"/>
    <property type="project" value="TreeGrafter"/>
</dbReference>
<dbReference type="InterPro" id="IPR002110">
    <property type="entry name" value="Ankyrin_rpt"/>
</dbReference>
<feature type="domain" description="SH3" evidence="12">
    <location>
        <begin position="591"/>
        <end position="650"/>
    </location>
</feature>
<sequence>MTTMMLGDMAQQRMLGKRFFSAPETKEVEDETEEENRPNGMMDGEEDNQNRGGTQSREVKGEGLKPAAIVIGRQRGDRQQRMANPGHRGISANQAVLHHQPASHEMYHQPPANQQQLYKVLTNQQARRRHMERSMTTIGQLEDAQLNTMVFRIGIPDIKQTKCLRFDPDATVWSVKQQVVCSLSESLWDVYNYGLFQPASEGHHARFLEEEQSLRQFPQSLEKGVPYLEFRYKSRVYKQTNLDEKQLAKLHTKANLKKFLDYVQSGAVEKISKALDKGLDPNYHDPESGETPLTLAVINGLSVDGIRVLLLNGAHHDFRARDGLTPLHKAVRVHNQTALLAFLSLGLSPDYKDRCGLTPLYHSVLTGGDTSCCETLLYYRARLGTRDENGWDESHQACQHGFAQHLEHLLFYGADTASQNASGNTALHISALYNKESCVRVLLYRGASKETKNKHGQTPFQVAVMSGHFELGEIIKNHNDTDVVPFLESPKYAPQRVESGHALSVNMSLPHPLLRAKSENTMAAPPDPVAPPTTAPATAQRRSSFALRSSSSPRGARTRSPSRGRGESDDKQKKQRGRQGVVQRRRLYSAVPGRVFIATRSHSAQGERELSLSKGDKVKVLSVGEGGFWEGTVKGRTGWFPAECVEEVLPQNEEKRPESRSEKAKRKLFRHYTVGTYDGLEVPSDYIIKEKSVLLQKKENEGFGFVLRGAKAQTPIEEFTPTPAFPALQYLESVDEGGVAWRAGLRMGDFLIEVNGMNVVKVGHRQVVNMIRQGGNSLMMKVVMVTRNPEIEEVPKKKAPQQQTKRLTPPAITLRSKSMTSELEEMASPWKKKLDQSESSQAPDKKRSVYQMALNKLDEILAAAQQTISTSDSQGHKGHGGHGGRKERNKGFYSNEQSFDQSGGVGVMSSGSGYGSNYAQFSSSHTSQHGVMLRQKSVGVTEEERGHLHPPTMKLSRSLSVPGPDDIPPPPEISAPEPPVPVHRRPELMHNNPTHHAQMQTRAPSIRRVDADHSRRGGAKIGGLRRGSSSAAPPSDMPVAIARTTGRRGGKGPLLKQRKVEEGAGRSEKNSIPIPTIIVKAPSTSSSGHSSQNSSVEAEASPQLENEEADHQSTESIPAPPVAVPPVPLIPFPPDVGGTAQRERERFRDSRRKSTSFFYSSEEDVLDEADSAQSAQNEPAPRLRPSKSIDEGLFTSDAASMPPAFGLPQYASQHNTTFIHPLTGKVLDPSSPLSLALAARERALKDDHRSRKEERHFGRQYSTAAAFPIPHSSTHNPQHQSSSYMHQAQTGIYFSGSSPTSTSHSPLSRPQSPRMLRLSGSGLMTMEREGRDVQKVQFTTERTNQYQTYHHEREGHGKMSQQPPQHRPPLLRMDTEVGANVTRYANPALETTKKSDTQRENKEEDPHGETGGGVMVLPPPAPSVDIADEFVFAEPLPPPLQFANGVDRSVQGATVYNHHQHEHPQQEQQHGGHSLPQHDQQLQNAPLDPPTETSQSLPEIHASTFHPSAIVHPFLFPPSPLIPPPQLCPKLAPVNPPQSMQMPQNHPQPPLASPQAADSAASSLTSYDSEVANLTQSALSPSLPSPQIFPLTSTPSAPPTSSDPASLHRPLPLFYPPQDRGSSTLTYATMTTAAAATATAAVVTVTMTTPSASRPVVGGERIRSESKGFDWPEAVVDSGIEVPDNHSSSDHHTESVSGERRHQERRVSTESGGIKEGRRVSLDSCLSDTNHQFKLHNDTHAKTHTHKIKPPPSPHAKPHLHNTAKLHTNVEIGRTVPSLRRQTSAAPGFYQPDEKMEGKGGVKAPSFMDRRLNSPLSSVKASIISELSNKLQQLGGWQGQGSQQMQRFSEDLSSLIPAGHAQLLSSSQPLQRSMSPSLAPVPLTPISSKPLAPTITPNPLAPTITPNPLAPTISPNPLAHTLPPNPLTPTPLTSALSSNPLTTNIVPNPIAPSLTANPVPSSPLTPALTPTLTPQVPPYSNWTPSPSPLSFSHCPLSPPCLPHAPLSPLSLAHPPLSPPSYSHPPISPISLSHAPLSPSSVSYSPYPTSPKHRAKYRTKGLDLFSASESRRFEAHIQRRRAPSPLISCSERPQPGPPRPSSLPLFPSTSLYGSPFDLQAPLTPPSSSHPLAEHFFPPTPPLMPPSSPAPTSNPLLASHSLSPTHFLSGGSSPSSVSYLPPLTLPPPNRPFASKPLPYWTKYDVADWLTYLNLAEHRERFLDNEIDGSHLPSLTKEDFLDLGVSRVGHRMNIERALKRLTERLSSPFSVSTVSSEGPNERLRDEGAQS</sequence>
<dbReference type="PROSITE" id="PS50002">
    <property type="entry name" value="SH3"/>
    <property type="match status" value="1"/>
</dbReference>
<feature type="region of interest" description="Disordered" evidence="11">
    <location>
        <begin position="943"/>
        <end position="1188"/>
    </location>
</feature>
<keyword evidence="7 9" id="KW-0040">ANK repeat</keyword>
<dbReference type="Pfam" id="PF16511">
    <property type="entry name" value="FERM_f0"/>
    <property type="match status" value="1"/>
</dbReference>
<feature type="compositionally biased region" description="Basic and acidic residues" evidence="11">
    <location>
        <begin position="1683"/>
        <end position="1718"/>
    </location>
</feature>
<dbReference type="GeneID" id="108276414"/>
<feature type="region of interest" description="Disordered" evidence="11">
    <location>
        <begin position="1321"/>
        <end position="1340"/>
    </location>
</feature>
<feature type="region of interest" description="Disordered" evidence="11">
    <location>
        <begin position="1459"/>
        <end position="1497"/>
    </location>
</feature>
<feature type="compositionally biased region" description="Basic and acidic residues" evidence="11">
    <location>
        <begin position="2276"/>
        <end position="2287"/>
    </location>
</feature>
<dbReference type="SMART" id="SM00228">
    <property type="entry name" value="PDZ"/>
    <property type="match status" value="1"/>
</dbReference>
<feature type="region of interest" description="Disordered" evidence="11">
    <location>
        <begin position="868"/>
        <end position="895"/>
    </location>
</feature>
<name>A0A9F7RHP6_ICTPU</name>
<dbReference type="Pfam" id="PF00536">
    <property type="entry name" value="SAM_1"/>
    <property type="match status" value="1"/>
</dbReference>
<dbReference type="Pfam" id="PF12796">
    <property type="entry name" value="Ank_2"/>
    <property type="match status" value="2"/>
</dbReference>
<dbReference type="RefSeq" id="XP_053540870.1">
    <property type="nucleotide sequence ID" value="XM_053684895.1"/>
</dbReference>
<dbReference type="InterPro" id="IPR036028">
    <property type="entry name" value="SH3-like_dom_sf"/>
</dbReference>
<feature type="region of interest" description="Disordered" evidence="11">
    <location>
        <begin position="1386"/>
        <end position="1422"/>
    </location>
</feature>
<dbReference type="InterPro" id="IPR001478">
    <property type="entry name" value="PDZ"/>
</dbReference>
<dbReference type="SUPFAM" id="SSF47769">
    <property type="entry name" value="SAM/Pointed domain"/>
    <property type="match status" value="1"/>
</dbReference>
<feature type="compositionally biased region" description="Polar residues" evidence="11">
    <location>
        <begin position="1565"/>
        <end position="1578"/>
    </location>
</feature>
<dbReference type="GO" id="GO:0035255">
    <property type="term" value="F:ionotropic glutamate receptor binding"/>
    <property type="evidence" value="ECO:0007669"/>
    <property type="project" value="TreeGrafter"/>
</dbReference>
<dbReference type="CDD" id="cd06746">
    <property type="entry name" value="PDZ_SHANK1_3-like"/>
    <property type="match status" value="1"/>
</dbReference>